<proteinExistence type="predicted"/>
<name>A0A653DGH1_CALMS</name>
<protein>
    <submittedName>
        <fullName evidence="1">Uncharacterized protein</fullName>
    </submittedName>
</protein>
<organism evidence="1 2">
    <name type="scientific">Callosobruchus maculatus</name>
    <name type="common">Southern cowpea weevil</name>
    <name type="synonym">Pulse bruchid</name>
    <dbReference type="NCBI Taxonomy" id="64391"/>
    <lineage>
        <taxon>Eukaryota</taxon>
        <taxon>Metazoa</taxon>
        <taxon>Ecdysozoa</taxon>
        <taxon>Arthropoda</taxon>
        <taxon>Hexapoda</taxon>
        <taxon>Insecta</taxon>
        <taxon>Pterygota</taxon>
        <taxon>Neoptera</taxon>
        <taxon>Endopterygota</taxon>
        <taxon>Coleoptera</taxon>
        <taxon>Polyphaga</taxon>
        <taxon>Cucujiformia</taxon>
        <taxon>Chrysomeloidea</taxon>
        <taxon>Chrysomelidae</taxon>
        <taxon>Bruchinae</taxon>
        <taxon>Bruchini</taxon>
        <taxon>Callosobruchus</taxon>
    </lineage>
</organism>
<dbReference type="EMBL" id="CAACVG010011971">
    <property type="protein sequence ID" value="VEN59301.1"/>
    <property type="molecule type" value="Genomic_DNA"/>
</dbReference>
<evidence type="ECO:0000313" key="1">
    <source>
        <dbReference type="EMBL" id="VEN59301.1"/>
    </source>
</evidence>
<reference evidence="1 2" key="1">
    <citation type="submission" date="2019-01" db="EMBL/GenBank/DDBJ databases">
        <authorList>
            <person name="Sayadi A."/>
        </authorList>
    </citation>
    <scope>NUCLEOTIDE SEQUENCE [LARGE SCALE GENOMIC DNA]</scope>
</reference>
<dbReference type="AlphaFoldDB" id="A0A653DGH1"/>
<sequence>MKAKLTLITFETLKLSTCFRISSEHFQCLSDFVCSDKCLFDFFRPKVTINKQEAGELIDLSSVLITKIFSSTILSSCPT</sequence>
<dbReference type="Proteomes" id="UP000410492">
    <property type="component" value="Unassembled WGS sequence"/>
</dbReference>
<evidence type="ECO:0000313" key="2">
    <source>
        <dbReference type="Proteomes" id="UP000410492"/>
    </source>
</evidence>
<keyword evidence="2" id="KW-1185">Reference proteome</keyword>
<gene>
    <name evidence="1" type="ORF">CALMAC_LOCUS17366</name>
</gene>
<accession>A0A653DGH1</accession>